<feature type="compositionally biased region" description="Low complexity" evidence="1">
    <location>
        <begin position="1199"/>
        <end position="1218"/>
    </location>
</feature>
<evidence type="ECO:0000313" key="3">
    <source>
        <dbReference type="Proteomes" id="UP001470230"/>
    </source>
</evidence>
<dbReference type="EMBL" id="JAPFFF010000005">
    <property type="protein sequence ID" value="KAK8890085.1"/>
    <property type="molecule type" value="Genomic_DNA"/>
</dbReference>
<feature type="compositionally biased region" description="Basic and acidic residues" evidence="1">
    <location>
        <begin position="1425"/>
        <end position="1435"/>
    </location>
</feature>
<dbReference type="SUPFAM" id="SSF50978">
    <property type="entry name" value="WD40 repeat-like"/>
    <property type="match status" value="2"/>
</dbReference>
<sequence>MESCKIIKFGIFDDFSHQFKRNTITNILPLNFKELIVSTTEEILIIEKKAVKMRYPLKFSTFTIIPDVDLLIGITPKKGDFNIYQISDLYKAYKLNNSNVIKNACIGKFPTSQAGITHVFYSPKSNCIITIGSGIKVFNIQYKESDNPKEKPTISITKKSSFATSYASSSMTPPAFIKDAELILLPTESGIYAYSLSGLKVCRCSKYPASIKTIYATYSSQPNKNASLTPIPSSNIEKKEHLILSKKILTYDMNEGMNLWHNKGQLITHYDTIRSSVLSIIFIDDENAICINSCHILFYLNIKTGKTFYYMNLERNPTRLILTYIKGEPILCACFGSYLRALKLVIPWRVWNLNLEQTLSIRRYDRFMSAARILIDGENSFIKLYSPRDGSQLPFAKPKDSVHPVSYLYNRGIIESHIFNSEQLTYEPKIVQIGVESEGKLARDALYVALQNGQILSYDTSTSICEEVAKMNFKIAFMTVCRFHSIENTTQTKPGKTDNDGFQWGYAISSENGELFILDYFSMEEIGHFTVLDDTLTQMSFDFESDLIVMVFSQKTVLFDLEKGKIVDNVAAVANRVTSLFGNFLMYGYDSGHIRRIGIENKRLVTYNSENKVVPKEKYDSSMIKPHSCPITGFSFAQKVWISSGLDGNVILWNYEFNILYKIHLPLPLRSCLIMNGRCEILVATATEIMQIKNRPLLKYLKKDEKIDLEVKEIDNFDRFLDVLCQTDDDGADYASDDDDDIDFEFEEEKLLMKINKYMGSNDNPKEVVDNSMTDSSGNAAGGRGFPSSPNAGASSAAAGTKGQTGSTNKNNSVKKPGQGSDEAQKSQAGDSGSQRGGSSKKGRESSQAEAKNGDAAKGDAASKKNNDADDKSKAKSKDSSADKSKTATDDKSKTGAADKSKSKDESADKTKDGSADKSKASTADKNKAKDGSSDKSKDGSTDKSKASTADKNKTKDGSADKNKTKDGSADKTKDGSTDKSKASTADKNKTKDGSADKSKASTADKNKTKDGSADKSKADSSDKAKSGSKDKSSTDKSDKNKTGSSDKSKTGSSEKSGTDASDKESTSGKSKSKTKSKDKSNNNNEEGEYDDESNESEDKAAKGSKSSTKGKTKADGESKSKDGTGSKTSKAKQSKSDSKAASGTSNTNEDDSKDDSSTAAKSKDNKISKSGSKDSKVSTSKSGSQADEESSSKDNKVSKSSSKSDSISKSSSNLNEASKNENSSKDESSSKDEKASNSNSQDEDSKISQSNSRSEANDESSKASTSNESNESNESSESKVGNENSESNEKVSNKNNENLENNETDENEKRKESNKDHQAAEDGSEKANQSNEIANEPNEALNEASQNDQNIENAENESGIENGVKDNDNKEEGSENQNEKNDENAEKIENGQNEDGSNKDSLSNENDESIKNSNNEDEANANKSENENENKDENDMNNELNNKDENENNVNDNEDKLNENENDNENDNDNENEDDNDNIGQNGELGDAENQVDQGNEENQGNENQYGEEGQIENNNNNDENGEGENQYPDDDQQQQQLQGREEGENEDNLEDQNQELEDDAAKENPNGNEEDNDQLIDYQEEEILEESKPRKSKKKRKNKPKESDSESYDFDPNSPYDGPFTRMPPPNVVLDKHELFKLYRKGRREFKPLVDEVRRENRIYDTWRNSLSYVQNMTNSITSYEEYRKQKQNHKGFTLLPKQPKHASSARAPRPNSNRNTTDTFITANSKTLSSTQHANSDNDNDDVTTSRQPPLPHIANKLLYPASYVHNYNNNFDTQSAIATPRLFGRFSSVDTMVEEVEQNRNQKMASTIYANSPKQKVQLPPLIYSQPVSSPQESPLNTVRSPPLASQTSPRRKFKQGNAIEVESS</sequence>
<feature type="compositionally biased region" description="Basic and acidic residues" evidence="1">
    <location>
        <begin position="1057"/>
        <end position="1067"/>
    </location>
</feature>
<feature type="compositionally biased region" description="Low complexity" evidence="1">
    <location>
        <begin position="827"/>
        <end position="838"/>
    </location>
</feature>
<feature type="compositionally biased region" description="Basic and acidic residues" evidence="1">
    <location>
        <begin position="1364"/>
        <end position="1390"/>
    </location>
</feature>
<feature type="compositionally biased region" description="Acidic residues" evidence="1">
    <location>
        <begin position="1086"/>
        <end position="1096"/>
    </location>
</feature>
<feature type="compositionally biased region" description="Basic residues" evidence="1">
    <location>
        <begin position="1592"/>
        <end position="1601"/>
    </location>
</feature>
<feature type="compositionally biased region" description="Basic and acidic residues" evidence="1">
    <location>
        <begin position="1219"/>
        <end position="1236"/>
    </location>
</feature>
<feature type="compositionally biased region" description="Low complexity" evidence="1">
    <location>
        <begin position="786"/>
        <end position="808"/>
    </location>
</feature>
<protein>
    <recommendedName>
        <fullName evidence="4">WD40 repeat-like protein</fullName>
    </recommendedName>
</protein>
<feature type="region of interest" description="Disordered" evidence="1">
    <location>
        <begin position="1828"/>
        <end position="1869"/>
    </location>
</feature>
<feature type="region of interest" description="Disordered" evidence="1">
    <location>
        <begin position="1697"/>
        <end position="1755"/>
    </location>
</feature>
<feature type="compositionally biased region" description="Basic and acidic residues" evidence="1">
    <location>
        <begin position="1308"/>
        <end position="1326"/>
    </location>
</feature>
<dbReference type="InterPro" id="IPR036322">
    <property type="entry name" value="WD40_repeat_dom_sf"/>
</dbReference>
<dbReference type="Proteomes" id="UP001470230">
    <property type="component" value="Unassembled WGS sequence"/>
</dbReference>
<feature type="compositionally biased region" description="Acidic residues" evidence="1">
    <location>
        <begin position="1545"/>
        <end position="1562"/>
    </location>
</feature>
<feature type="compositionally biased region" description="Low complexity" evidence="1">
    <location>
        <begin position="1490"/>
        <end position="1520"/>
    </location>
</feature>
<feature type="compositionally biased region" description="Acidic residues" evidence="1">
    <location>
        <begin position="1521"/>
        <end position="1534"/>
    </location>
</feature>
<dbReference type="SMART" id="SM00320">
    <property type="entry name" value="WD40"/>
    <property type="match status" value="2"/>
</dbReference>
<comment type="caution">
    <text evidence="2">The sequence shown here is derived from an EMBL/GenBank/DDBJ whole genome shotgun (WGS) entry which is preliminary data.</text>
</comment>
<feature type="compositionally biased region" description="Polar residues" evidence="1">
    <location>
        <begin position="1830"/>
        <end position="1853"/>
    </location>
</feature>
<proteinExistence type="predicted"/>
<organism evidence="2 3">
    <name type="scientific">Tritrichomonas musculus</name>
    <dbReference type="NCBI Taxonomy" id="1915356"/>
    <lineage>
        <taxon>Eukaryota</taxon>
        <taxon>Metamonada</taxon>
        <taxon>Parabasalia</taxon>
        <taxon>Tritrichomonadida</taxon>
        <taxon>Tritrichomonadidae</taxon>
        <taxon>Tritrichomonas</taxon>
    </lineage>
</organism>
<evidence type="ECO:0008006" key="4">
    <source>
        <dbReference type="Google" id="ProtNLM"/>
    </source>
</evidence>
<feature type="compositionally biased region" description="Basic and acidic residues" evidence="1">
    <location>
        <begin position="1113"/>
        <end position="1125"/>
    </location>
</feature>
<feature type="compositionally biased region" description="Basic and acidic residues" evidence="1">
    <location>
        <begin position="842"/>
        <end position="1050"/>
    </location>
</feature>
<feature type="compositionally biased region" description="Polar residues" evidence="1">
    <location>
        <begin position="1713"/>
        <end position="1737"/>
    </location>
</feature>
<feature type="compositionally biased region" description="Acidic residues" evidence="1">
    <location>
        <begin position="1461"/>
        <end position="1478"/>
    </location>
</feature>
<feature type="compositionally biased region" description="Acidic residues" evidence="1">
    <location>
        <begin position="1570"/>
        <end position="1586"/>
    </location>
</feature>
<feature type="compositionally biased region" description="Polar residues" evidence="1">
    <location>
        <begin position="1391"/>
        <end position="1405"/>
    </location>
</feature>
<name>A0ABR2KG45_9EUKA</name>
<accession>A0ABR2KG45</accession>
<dbReference type="PANTHER" id="PTHR45532">
    <property type="entry name" value="WD REPEAT-CONTAINING PROTEIN 97"/>
    <property type="match status" value="1"/>
</dbReference>
<dbReference type="PANTHER" id="PTHR45532:SF1">
    <property type="entry name" value="WD REPEAT-CONTAINING PROTEIN 97"/>
    <property type="match status" value="1"/>
</dbReference>
<feature type="compositionally biased region" description="Polar residues" evidence="1">
    <location>
        <begin position="1344"/>
        <end position="1354"/>
    </location>
</feature>
<feature type="compositionally biased region" description="Low complexity" evidence="1">
    <location>
        <begin position="1263"/>
        <end position="1286"/>
    </location>
</feature>
<keyword evidence="3" id="KW-1185">Reference proteome</keyword>
<feature type="region of interest" description="Disordered" evidence="1">
    <location>
        <begin position="758"/>
        <end position="1627"/>
    </location>
</feature>
<gene>
    <name evidence="2" type="ORF">M9Y10_034844</name>
</gene>
<evidence type="ECO:0000256" key="1">
    <source>
        <dbReference type="SAM" id="MobiDB-lite"/>
    </source>
</evidence>
<evidence type="ECO:0000313" key="2">
    <source>
        <dbReference type="EMBL" id="KAK8890085.1"/>
    </source>
</evidence>
<dbReference type="InterPro" id="IPR001680">
    <property type="entry name" value="WD40_rpt"/>
</dbReference>
<feature type="compositionally biased region" description="Basic and acidic residues" evidence="1">
    <location>
        <begin position="1162"/>
        <end position="1177"/>
    </location>
</feature>
<reference evidence="2 3" key="1">
    <citation type="submission" date="2024-04" db="EMBL/GenBank/DDBJ databases">
        <title>Tritrichomonas musculus Genome.</title>
        <authorList>
            <person name="Alves-Ferreira E."/>
            <person name="Grigg M."/>
            <person name="Lorenzi H."/>
            <person name="Galac M."/>
        </authorList>
    </citation>
    <scope>NUCLEOTIDE SEQUENCE [LARGE SCALE GENOMIC DNA]</scope>
    <source>
        <strain evidence="2 3">EAF2021</strain>
    </source>
</reference>